<evidence type="ECO:0000313" key="6">
    <source>
        <dbReference type="EMBL" id="RKF07658.1"/>
    </source>
</evidence>
<dbReference type="Pfam" id="PF08220">
    <property type="entry name" value="HTH_DeoR"/>
    <property type="match status" value="1"/>
</dbReference>
<dbReference type="InterPro" id="IPR001034">
    <property type="entry name" value="DeoR_HTH"/>
</dbReference>
<dbReference type="InterPro" id="IPR014036">
    <property type="entry name" value="DeoR-like_C"/>
</dbReference>
<comment type="caution">
    <text evidence="6">The sequence shown here is derived from an EMBL/GenBank/DDBJ whole genome shotgun (WGS) entry which is preliminary data.</text>
</comment>
<dbReference type="GO" id="GO:0003677">
    <property type="term" value="F:DNA binding"/>
    <property type="evidence" value="ECO:0007669"/>
    <property type="project" value="UniProtKB-KW"/>
</dbReference>
<reference evidence="6 7" key="1">
    <citation type="journal article" date="2018" name="Int. J. Syst. Bacteriol.">
        <title>Oceaniradius stylonemae gen. nov., sp. nov., isolated from a red alga, Stylonema cornu-cervi.</title>
        <authorList>
            <person name="Jeong S."/>
        </authorList>
    </citation>
    <scope>NUCLEOTIDE SEQUENCE [LARGE SCALE GENOMIC DNA]</scope>
    <source>
        <strain evidence="6 7">StC1</strain>
    </source>
</reference>
<dbReference type="SUPFAM" id="SSF100950">
    <property type="entry name" value="NagB/RpiA/CoA transferase-like"/>
    <property type="match status" value="1"/>
</dbReference>
<proteinExistence type="predicted"/>
<dbReference type="Proteomes" id="UP000246132">
    <property type="component" value="Unassembled WGS sequence"/>
</dbReference>
<organism evidence="6 7">
    <name type="scientific">Oceaniradius stylonematis</name>
    <dbReference type="NCBI Taxonomy" id="2184161"/>
    <lineage>
        <taxon>Bacteria</taxon>
        <taxon>Pseudomonadati</taxon>
        <taxon>Pseudomonadota</taxon>
        <taxon>Alphaproteobacteria</taxon>
        <taxon>Hyphomicrobiales</taxon>
        <taxon>Ahrensiaceae</taxon>
        <taxon>Oceaniradius</taxon>
    </lineage>
</organism>
<protein>
    <submittedName>
        <fullName evidence="6">DeoR/GlpR transcriptional regulator</fullName>
    </submittedName>
</protein>
<feature type="domain" description="HTH deoR-type" evidence="5">
    <location>
        <begin position="45"/>
        <end position="100"/>
    </location>
</feature>
<dbReference type="SMART" id="SM00420">
    <property type="entry name" value="HTH_DEOR"/>
    <property type="match status" value="1"/>
</dbReference>
<dbReference type="EMBL" id="QFWV02000004">
    <property type="protein sequence ID" value="RKF07658.1"/>
    <property type="molecule type" value="Genomic_DNA"/>
</dbReference>
<dbReference type="SMART" id="SM01134">
    <property type="entry name" value="DeoRC"/>
    <property type="match status" value="1"/>
</dbReference>
<dbReference type="InterPro" id="IPR036388">
    <property type="entry name" value="WH-like_DNA-bd_sf"/>
</dbReference>
<dbReference type="PANTHER" id="PTHR30363">
    <property type="entry name" value="HTH-TYPE TRANSCRIPTIONAL REGULATOR SRLR-RELATED"/>
    <property type="match status" value="1"/>
</dbReference>
<dbReference type="SUPFAM" id="SSF46785">
    <property type="entry name" value="Winged helix' DNA-binding domain"/>
    <property type="match status" value="1"/>
</dbReference>
<dbReference type="InterPro" id="IPR018356">
    <property type="entry name" value="Tscrpt_reg_HTH_DeoR_CS"/>
</dbReference>
<dbReference type="Gene3D" id="1.10.10.10">
    <property type="entry name" value="Winged helix-like DNA-binding domain superfamily/Winged helix DNA-binding domain"/>
    <property type="match status" value="1"/>
</dbReference>
<dbReference type="PRINTS" id="PR00037">
    <property type="entry name" value="HTHLACR"/>
</dbReference>
<dbReference type="PROSITE" id="PS51000">
    <property type="entry name" value="HTH_DEOR_2"/>
    <property type="match status" value="1"/>
</dbReference>
<dbReference type="Gene3D" id="3.40.50.1360">
    <property type="match status" value="1"/>
</dbReference>
<evidence type="ECO:0000256" key="4">
    <source>
        <dbReference type="ARBA" id="ARBA00023163"/>
    </source>
</evidence>
<sequence length="288" mass="31148">MQKNTAPACENLRNADPCLWYVGYATAPNAQLSGKLQKGIAVLWHTQRRAKILAILRESANARTAAIAEELGVSRETIRRDLLAMQDEGLLARVHGGAITADQDSEADFQKRKTLNWAEKSEIGRKALQLVEPGMTVFVDAGTTTMAFARALRDGPDVQVITNSVDVAQTLRRHSILVGGTILSDVPATFGELTLAEIGRFMADLAILSPTAVHPKHGVMYYELHEAEVARAMGAKTSKVAILADSSKLDRTSRVLMSEVGNIDWLVTDAKADPGVRQALADLIPAVL</sequence>
<evidence type="ECO:0000256" key="1">
    <source>
        <dbReference type="ARBA" id="ARBA00022491"/>
    </source>
</evidence>
<dbReference type="Pfam" id="PF00455">
    <property type="entry name" value="DeoRC"/>
    <property type="match status" value="1"/>
</dbReference>
<dbReference type="PROSITE" id="PS00894">
    <property type="entry name" value="HTH_DEOR_1"/>
    <property type="match status" value="1"/>
</dbReference>
<keyword evidence="3" id="KW-0238">DNA-binding</keyword>
<keyword evidence="7" id="KW-1185">Reference proteome</keyword>
<dbReference type="InterPro" id="IPR050313">
    <property type="entry name" value="Carb_Metab_HTH_regulators"/>
</dbReference>
<accession>A0A3A8AE62</accession>
<dbReference type="PANTHER" id="PTHR30363:SF4">
    <property type="entry name" value="GLYCEROL-3-PHOSPHATE REGULON REPRESSOR"/>
    <property type="match status" value="1"/>
</dbReference>
<keyword evidence="2" id="KW-0805">Transcription regulation</keyword>
<gene>
    <name evidence="6" type="ORF">DEM25_007805</name>
</gene>
<dbReference type="InterPro" id="IPR037171">
    <property type="entry name" value="NagB/RpiA_transferase-like"/>
</dbReference>
<name>A0A3A8AE62_9HYPH</name>
<dbReference type="AlphaFoldDB" id="A0A3A8AE62"/>
<keyword evidence="4" id="KW-0804">Transcription</keyword>
<evidence type="ECO:0000313" key="7">
    <source>
        <dbReference type="Proteomes" id="UP000246132"/>
    </source>
</evidence>
<dbReference type="GO" id="GO:0003700">
    <property type="term" value="F:DNA-binding transcription factor activity"/>
    <property type="evidence" value="ECO:0007669"/>
    <property type="project" value="InterPro"/>
</dbReference>
<evidence type="ECO:0000259" key="5">
    <source>
        <dbReference type="PROSITE" id="PS51000"/>
    </source>
</evidence>
<keyword evidence="1" id="KW-0678">Repressor</keyword>
<evidence type="ECO:0000256" key="2">
    <source>
        <dbReference type="ARBA" id="ARBA00023015"/>
    </source>
</evidence>
<dbReference type="InterPro" id="IPR036390">
    <property type="entry name" value="WH_DNA-bd_sf"/>
</dbReference>
<evidence type="ECO:0000256" key="3">
    <source>
        <dbReference type="ARBA" id="ARBA00023125"/>
    </source>
</evidence>